<feature type="domain" description="Major facilitator superfamily (MFS) profile" evidence="7">
    <location>
        <begin position="1"/>
        <end position="74"/>
    </location>
</feature>
<keyword evidence="2" id="KW-0813">Transport</keyword>
<comment type="caution">
    <text evidence="8">The sequence shown here is derived from an EMBL/GenBank/DDBJ whole genome shotgun (WGS) entry which is preliminary data.</text>
</comment>
<organism evidence="8 9">
    <name type="scientific">Cohnella luojiensis</name>
    <dbReference type="NCBI Taxonomy" id="652876"/>
    <lineage>
        <taxon>Bacteria</taxon>
        <taxon>Bacillati</taxon>
        <taxon>Bacillota</taxon>
        <taxon>Bacilli</taxon>
        <taxon>Bacillales</taxon>
        <taxon>Paenibacillaceae</taxon>
        <taxon>Cohnella</taxon>
    </lineage>
</organism>
<proteinExistence type="predicted"/>
<dbReference type="GO" id="GO:0005886">
    <property type="term" value="C:plasma membrane"/>
    <property type="evidence" value="ECO:0007669"/>
    <property type="project" value="UniProtKB-SubCell"/>
</dbReference>
<dbReference type="Proteomes" id="UP000297900">
    <property type="component" value="Unassembled WGS sequence"/>
</dbReference>
<name>A0A4Y8LNR2_9BACL</name>
<dbReference type="Pfam" id="PF07690">
    <property type="entry name" value="MFS_1"/>
    <property type="match status" value="1"/>
</dbReference>
<evidence type="ECO:0000313" key="8">
    <source>
        <dbReference type="EMBL" id="TFE22597.1"/>
    </source>
</evidence>
<evidence type="ECO:0000256" key="4">
    <source>
        <dbReference type="ARBA" id="ARBA00022989"/>
    </source>
</evidence>
<gene>
    <name evidence="8" type="ORF">E2980_21675</name>
</gene>
<protein>
    <submittedName>
        <fullName evidence="8">MFS transporter</fullName>
    </submittedName>
</protein>
<evidence type="ECO:0000256" key="6">
    <source>
        <dbReference type="SAM" id="Phobius"/>
    </source>
</evidence>
<evidence type="ECO:0000259" key="7">
    <source>
        <dbReference type="PROSITE" id="PS50850"/>
    </source>
</evidence>
<evidence type="ECO:0000256" key="1">
    <source>
        <dbReference type="ARBA" id="ARBA00004651"/>
    </source>
</evidence>
<reference evidence="8 9" key="1">
    <citation type="submission" date="2019-03" db="EMBL/GenBank/DDBJ databases">
        <title>Cohnella endophytica sp. nov., a novel endophytic bacterium isolated from bark of Sonneratia apetala.</title>
        <authorList>
            <person name="Tuo L."/>
        </authorList>
    </citation>
    <scope>NUCLEOTIDE SEQUENCE [LARGE SCALE GENOMIC DNA]</scope>
    <source>
        <strain evidence="8 9">CCTCC AB 208254</strain>
    </source>
</reference>
<dbReference type="PROSITE" id="PS50850">
    <property type="entry name" value="MFS"/>
    <property type="match status" value="1"/>
</dbReference>
<dbReference type="InterPro" id="IPR011701">
    <property type="entry name" value="MFS"/>
</dbReference>
<dbReference type="GO" id="GO:0022857">
    <property type="term" value="F:transmembrane transporter activity"/>
    <property type="evidence" value="ECO:0007669"/>
    <property type="project" value="InterPro"/>
</dbReference>
<dbReference type="SUPFAM" id="SSF103473">
    <property type="entry name" value="MFS general substrate transporter"/>
    <property type="match status" value="1"/>
</dbReference>
<keyword evidence="9" id="KW-1185">Reference proteome</keyword>
<keyword evidence="3 6" id="KW-0812">Transmembrane</keyword>
<evidence type="ECO:0000256" key="5">
    <source>
        <dbReference type="ARBA" id="ARBA00023136"/>
    </source>
</evidence>
<feature type="transmembrane region" description="Helical" evidence="6">
    <location>
        <begin position="12"/>
        <end position="37"/>
    </location>
</feature>
<dbReference type="InterPro" id="IPR036259">
    <property type="entry name" value="MFS_trans_sf"/>
</dbReference>
<dbReference type="RefSeq" id="WP_135154337.1">
    <property type="nucleotide sequence ID" value="NZ_SOMN01000045.1"/>
</dbReference>
<comment type="subcellular location">
    <subcellularLocation>
        <location evidence="1">Cell membrane</location>
        <topology evidence="1">Multi-pass membrane protein</topology>
    </subcellularLocation>
</comment>
<dbReference type="InterPro" id="IPR020846">
    <property type="entry name" value="MFS_dom"/>
</dbReference>
<accession>A0A4Y8LNR2</accession>
<evidence type="ECO:0000313" key="9">
    <source>
        <dbReference type="Proteomes" id="UP000297900"/>
    </source>
</evidence>
<dbReference type="Gene3D" id="1.20.1250.20">
    <property type="entry name" value="MFS general substrate transporter like domains"/>
    <property type="match status" value="1"/>
</dbReference>
<dbReference type="EMBL" id="SOMN01000045">
    <property type="protein sequence ID" value="TFE22597.1"/>
    <property type="molecule type" value="Genomic_DNA"/>
</dbReference>
<dbReference type="OrthoDB" id="2986280at2"/>
<evidence type="ECO:0000256" key="3">
    <source>
        <dbReference type="ARBA" id="ARBA00022692"/>
    </source>
</evidence>
<sequence length="74" mass="8070">MFTLGFVKWDQPWWVVLLLSFASTGIGAALSSFHALITEGIDKKQRGTVTSLYSSMRFIGVASGPPISALLMQH</sequence>
<keyword evidence="4 6" id="KW-1133">Transmembrane helix</keyword>
<dbReference type="AlphaFoldDB" id="A0A4Y8LNR2"/>
<evidence type="ECO:0000256" key="2">
    <source>
        <dbReference type="ARBA" id="ARBA00022448"/>
    </source>
</evidence>
<keyword evidence="5 6" id="KW-0472">Membrane</keyword>